<comment type="similarity">
    <text evidence="3">Belongs to the cytochrome P450 family.</text>
</comment>
<name>A0AAQ4EZ29_AMBAM</name>
<accession>A0AAQ4EZ29</accession>
<keyword evidence="10" id="KW-1185">Reference proteome</keyword>
<keyword evidence="7" id="KW-0560">Oxidoreductase</keyword>
<dbReference type="GO" id="GO:0005789">
    <property type="term" value="C:endoplasmic reticulum membrane"/>
    <property type="evidence" value="ECO:0007669"/>
    <property type="project" value="UniProtKB-SubCell"/>
</dbReference>
<keyword evidence="5" id="KW-0256">Endoplasmic reticulum</keyword>
<dbReference type="GO" id="GO:0020037">
    <property type="term" value="F:heme binding"/>
    <property type="evidence" value="ECO:0007669"/>
    <property type="project" value="InterPro"/>
</dbReference>
<keyword evidence="4" id="KW-0479">Metal-binding</keyword>
<dbReference type="PRINTS" id="PR00385">
    <property type="entry name" value="P450"/>
</dbReference>
<dbReference type="GO" id="GO:0004497">
    <property type="term" value="F:monooxygenase activity"/>
    <property type="evidence" value="ECO:0007669"/>
    <property type="project" value="UniProtKB-KW"/>
</dbReference>
<keyword evidence="4" id="KW-0349">Heme</keyword>
<dbReference type="SUPFAM" id="SSF48264">
    <property type="entry name" value="Cytochrome P450"/>
    <property type="match status" value="1"/>
</dbReference>
<dbReference type="PANTHER" id="PTHR24291">
    <property type="entry name" value="CYTOCHROME P450 FAMILY 4"/>
    <property type="match status" value="1"/>
</dbReference>
<evidence type="ECO:0000313" key="10">
    <source>
        <dbReference type="Proteomes" id="UP001321473"/>
    </source>
</evidence>
<evidence type="ECO:0000256" key="7">
    <source>
        <dbReference type="ARBA" id="ARBA00023033"/>
    </source>
</evidence>
<reference evidence="9 10" key="1">
    <citation type="journal article" date="2023" name="Arcadia Sci">
        <title>De novo assembly of a long-read Amblyomma americanum tick genome.</title>
        <authorList>
            <person name="Chou S."/>
            <person name="Poskanzer K.E."/>
            <person name="Rollins M."/>
            <person name="Thuy-Boun P.S."/>
        </authorList>
    </citation>
    <scope>NUCLEOTIDE SEQUENCE [LARGE SCALE GENOMIC DNA]</scope>
    <source>
        <strain evidence="9">F_SG_1</strain>
        <tissue evidence="9">Salivary glands</tissue>
    </source>
</reference>
<proteinExistence type="inferred from homology"/>
<dbReference type="AlphaFoldDB" id="A0AAQ4EZ29"/>
<comment type="subcellular location">
    <subcellularLocation>
        <location evidence="2">Endoplasmic reticulum membrane</location>
    </subcellularLocation>
</comment>
<organism evidence="9 10">
    <name type="scientific">Amblyomma americanum</name>
    <name type="common">Lone star tick</name>
    <dbReference type="NCBI Taxonomy" id="6943"/>
    <lineage>
        <taxon>Eukaryota</taxon>
        <taxon>Metazoa</taxon>
        <taxon>Ecdysozoa</taxon>
        <taxon>Arthropoda</taxon>
        <taxon>Chelicerata</taxon>
        <taxon>Arachnida</taxon>
        <taxon>Acari</taxon>
        <taxon>Parasitiformes</taxon>
        <taxon>Ixodida</taxon>
        <taxon>Ixodoidea</taxon>
        <taxon>Ixodidae</taxon>
        <taxon>Amblyomminae</taxon>
        <taxon>Amblyomma</taxon>
    </lineage>
</organism>
<evidence type="ECO:0000256" key="6">
    <source>
        <dbReference type="ARBA" id="ARBA00023004"/>
    </source>
</evidence>
<keyword evidence="7" id="KW-0503">Monooxygenase</keyword>
<keyword evidence="8" id="KW-0472">Membrane</keyword>
<evidence type="ECO:0000256" key="4">
    <source>
        <dbReference type="ARBA" id="ARBA00022617"/>
    </source>
</evidence>
<evidence type="ECO:0000256" key="8">
    <source>
        <dbReference type="ARBA" id="ARBA00023136"/>
    </source>
</evidence>
<evidence type="ECO:0000256" key="3">
    <source>
        <dbReference type="ARBA" id="ARBA00010617"/>
    </source>
</evidence>
<comment type="caution">
    <text evidence="9">The sequence shown here is derived from an EMBL/GenBank/DDBJ whole genome shotgun (WGS) entry which is preliminary data.</text>
</comment>
<protein>
    <recommendedName>
        <fullName evidence="11">Cytochrome</fullName>
    </recommendedName>
</protein>
<dbReference type="InterPro" id="IPR001128">
    <property type="entry name" value="Cyt_P450"/>
</dbReference>
<sequence length="87" mass="10001">GFETTAAAIAYTLFLLGNHPEVQAKVLEEIDSIFGDDQERDVTIEDMKQLKYMECVFKESMRLYPPVPLIARNVDEDMKVGEKEARY</sequence>
<dbReference type="InterPro" id="IPR002401">
    <property type="entry name" value="Cyt_P450_E_grp-I"/>
</dbReference>
<gene>
    <name evidence="9" type="ORF">V5799_018891</name>
</gene>
<dbReference type="Proteomes" id="UP001321473">
    <property type="component" value="Unassembled WGS sequence"/>
</dbReference>
<dbReference type="Pfam" id="PF00067">
    <property type="entry name" value="p450"/>
    <property type="match status" value="1"/>
</dbReference>
<dbReference type="Gene3D" id="1.10.630.10">
    <property type="entry name" value="Cytochrome P450"/>
    <property type="match status" value="1"/>
</dbReference>
<evidence type="ECO:0000256" key="1">
    <source>
        <dbReference type="ARBA" id="ARBA00001971"/>
    </source>
</evidence>
<comment type="cofactor">
    <cofactor evidence="1">
        <name>heme</name>
        <dbReference type="ChEBI" id="CHEBI:30413"/>
    </cofactor>
</comment>
<evidence type="ECO:0008006" key="11">
    <source>
        <dbReference type="Google" id="ProtNLM"/>
    </source>
</evidence>
<evidence type="ECO:0000313" key="9">
    <source>
        <dbReference type="EMBL" id="KAK8779768.1"/>
    </source>
</evidence>
<dbReference type="InterPro" id="IPR050196">
    <property type="entry name" value="Cytochrome_P450_Monoox"/>
</dbReference>
<dbReference type="PRINTS" id="PR00463">
    <property type="entry name" value="EP450I"/>
</dbReference>
<evidence type="ECO:0000256" key="5">
    <source>
        <dbReference type="ARBA" id="ARBA00022824"/>
    </source>
</evidence>
<dbReference type="GO" id="GO:0005506">
    <property type="term" value="F:iron ion binding"/>
    <property type="evidence" value="ECO:0007669"/>
    <property type="project" value="InterPro"/>
</dbReference>
<dbReference type="EMBL" id="JARKHS020009429">
    <property type="protein sequence ID" value="KAK8779768.1"/>
    <property type="molecule type" value="Genomic_DNA"/>
</dbReference>
<evidence type="ECO:0000256" key="2">
    <source>
        <dbReference type="ARBA" id="ARBA00004586"/>
    </source>
</evidence>
<dbReference type="InterPro" id="IPR036396">
    <property type="entry name" value="Cyt_P450_sf"/>
</dbReference>
<feature type="non-terminal residue" evidence="9">
    <location>
        <position position="1"/>
    </location>
</feature>
<dbReference type="GO" id="GO:0016705">
    <property type="term" value="F:oxidoreductase activity, acting on paired donors, with incorporation or reduction of molecular oxygen"/>
    <property type="evidence" value="ECO:0007669"/>
    <property type="project" value="InterPro"/>
</dbReference>
<dbReference type="PANTHER" id="PTHR24291:SF189">
    <property type="entry name" value="CYTOCHROME P450 4C3-RELATED"/>
    <property type="match status" value="1"/>
</dbReference>
<keyword evidence="6" id="KW-0408">Iron</keyword>